<keyword evidence="2" id="KW-1185">Reference proteome</keyword>
<dbReference type="Proteomes" id="UP001198151">
    <property type="component" value="Unassembled WGS sequence"/>
</dbReference>
<evidence type="ECO:0000313" key="1">
    <source>
        <dbReference type="EMBL" id="MCC2255980.1"/>
    </source>
</evidence>
<organism evidence="1 2">
    <name type="scientific">Ruminococcus turbiniformis</name>
    <dbReference type="NCBI Taxonomy" id="2881258"/>
    <lineage>
        <taxon>Bacteria</taxon>
        <taxon>Bacillati</taxon>
        <taxon>Bacillota</taxon>
        <taxon>Clostridia</taxon>
        <taxon>Eubacteriales</taxon>
        <taxon>Oscillospiraceae</taxon>
        <taxon>Ruminococcus</taxon>
    </lineage>
</organism>
<reference evidence="1 2" key="1">
    <citation type="submission" date="2021-10" db="EMBL/GenBank/DDBJ databases">
        <title>Anaerobic single-cell dispensing facilitates the cultivation of human gut bacteria.</title>
        <authorList>
            <person name="Afrizal A."/>
        </authorList>
    </citation>
    <scope>NUCLEOTIDE SEQUENCE [LARGE SCALE GENOMIC DNA]</scope>
    <source>
        <strain evidence="1 2">CLA-AA-H200</strain>
    </source>
</reference>
<proteinExistence type="predicted"/>
<gene>
    <name evidence="1" type="ORF">LKD70_16430</name>
</gene>
<protein>
    <submittedName>
        <fullName evidence="1">Uncharacterized protein</fullName>
    </submittedName>
</protein>
<dbReference type="RefSeq" id="WP_227708961.1">
    <property type="nucleotide sequence ID" value="NZ_JAJEQX010000042.1"/>
</dbReference>
<accession>A0ABS8G0Z6</accession>
<sequence length="67" mass="7323">MNTEPRFLLDKDSVCFGCPEYKHVSETNIQIHLGDVDENGGVCDSSQMCINGDLNTFVSNSIKGGIE</sequence>
<dbReference type="EMBL" id="JAJEQX010000042">
    <property type="protein sequence ID" value="MCC2255980.1"/>
    <property type="molecule type" value="Genomic_DNA"/>
</dbReference>
<comment type="caution">
    <text evidence="1">The sequence shown here is derived from an EMBL/GenBank/DDBJ whole genome shotgun (WGS) entry which is preliminary data.</text>
</comment>
<name>A0ABS8G0Z6_9FIRM</name>
<evidence type="ECO:0000313" key="2">
    <source>
        <dbReference type="Proteomes" id="UP001198151"/>
    </source>
</evidence>